<feature type="transmembrane region" description="Helical" evidence="6">
    <location>
        <begin position="158"/>
        <end position="179"/>
    </location>
</feature>
<name>A0ABR7DBP7_9CLOT</name>
<dbReference type="PANTHER" id="PTHR36115:SF6">
    <property type="entry name" value="PROLINE-RICH ANTIGEN HOMOLOG"/>
    <property type="match status" value="1"/>
</dbReference>
<proteinExistence type="predicted"/>
<gene>
    <name evidence="8" type="ORF">H8S20_04335</name>
</gene>
<dbReference type="InterPro" id="IPR051791">
    <property type="entry name" value="Pra-immunoreactive"/>
</dbReference>
<dbReference type="InterPro" id="IPR010432">
    <property type="entry name" value="RDD"/>
</dbReference>
<dbReference type="Proteomes" id="UP000596929">
    <property type="component" value="Unassembled WGS sequence"/>
</dbReference>
<evidence type="ECO:0000256" key="6">
    <source>
        <dbReference type="SAM" id="Phobius"/>
    </source>
</evidence>
<dbReference type="Pfam" id="PF06271">
    <property type="entry name" value="RDD"/>
    <property type="match status" value="1"/>
</dbReference>
<evidence type="ECO:0000256" key="1">
    <source>
        <dbReference type="ARBA" id="ARBA00004651"/>
    </source>
</evidence>
<sequence length="198" mass="22486">MGKQQKNQKGNNKIFSTNNGYDIGKLRARRFVAMIIDWYITSMIAAIPVTFYFNKETYISAADFQLANYDLNIAVFLGIFAVLSGIIYYAIIPMFIFKGQTLGKKLLKIKVVKQDKSEVDAKTILIREVLGSTLFEGGIVTTAIYLRQLVQLFIPFNIFTPWTYLAYIVTIISIGIAYFNKDSLTIHDKIAKTILIKI</sequence>
<evidence type="ECO:0000313" key="8">
    <source>
        <dbReference type="EMBL" id="MBC5628118.1"/>
    </source>
</evidence>
<protein>
    <submittedName>
        <fullName evidence="8">RDD family protein</fullName>
    </submittedName>
</protein>
<comment type="caution">
    <text evidence="8">The sequence shown here is derived from an EMBL/GenBank/DDBJ whole genome shotgun (WGS) entry which is preliminary data.</text>
</comment>
<evidence type="ECO:0000256" key="3">
    <source>
        <dbReference type="ARBA" id="ARBA00022692"/>
    </source>
</evidence>
<comment type="subcellular location">
    <subcellularLocation>
        <location evidence="1">Cell membrane</location>
        <topology evidence="1">Multi-pass membrane protein</topology>
    </subcellularLocation>
</comment>
<keyword evidence="4 6" id="KW-1133">Transmembrane helix</keyword>
<evidence type="ECO:0000313" key="9">
    <source>
        <dbReference type="Proteomes" id="UP000596929"/>
    </source>
</evidence>
<keyword evidence="5 6" id="KW-0472">Membrane</keyword>
<dbReference type="RefSeq" id="WP_186859368.1">
    <property type="nucleotide sequence ID" value="NZ_JACOOO010000004.1"/>
</dbReference>
<accession>A0ABR7DBP7</accession>
<evidence type="ECO:0000259" key="7">
    <source>
        <dbReference type="Pfam" id="PF06271"/>
    </source>
</evidence>
<dbReference type="PANTHER" id="PTHR36115">
    <property type="entry name" value="PROLINE-RICH ANTIGEN HOMOLOG-RELATED"/>
    <property type="match status" value="1"/>
</dbReference>
<feature type="transmembrane region" description="Helical" evidence="6">
    <location>
        <begin position="124"/>
        <end position="146"/>
    </location>
</feature>
<evidence type="ECO:0000256" key="4">
    <source>
        <dbReference type="ARBA" id="ARBA00022989"/>
    </source>
</evidence>
<evidence type="ECO:0000256" key="5">
    <source>
        <dbReference type="ARBA" id="ARBA00023136"/>
    </source>
</evidence>
<keyword evidence="2" id="KW-1003">Cell membrane</keyword>
<organism evidence="8 9">
    <name type="scientific">Clostridium hominis</name>
    <dbReference type="NCBI Taxonomy" id="2763036"/>
    <lineage>
        <taxon>Bacteria</taxon>
        <taxon>Bacillati</taxon>
        <taxon>Bacillota</taxon>
        <taxon>Clostridia</taxon>
        <taxon>Eubacteriales</taxon>
        <taxon>Clostridiaceae</taxon>
        <taxon>Clostridium</taxon>
    </lineage>
</organism>
<reference evidence="8 9" key="1">
    <citation type="submission" date="2020-08" db="EMBL/GenBank/DDBJ databases">
        <title>Genome public.</title>
        <authorList>
            <person name="Liu C."/>
            <person name="Sun Q."/>
        </authorList>
    </citation>
    <scope>NUCLEOTIDE SEQUENCE [LARGE SCALE GENOMIC DNA]</scope>
    <source>
        <strain evidence="8 9">NSJ-6</strain>
    </source>
</reference>
<keyword evidence="9" id="KW-1185">Reference proteome</keyword>
<keyword evidence="3 6" id="KW-0812">Transmembrane</keyword>
<evidence type="ECO:0000256" key="2">
    <source>
        <dbReference type="ARBA" id="ARBA00022475"/>
    </source>
</evidence>
<feature type="transmembrane region" description="Helical" evidence="6">
    <location>
        <begin position="31"/>
        <end position="53"/>
    </location>
</feature>
<feature type="transmembrane region" description="Helical" evidence="6">
    <location>
        <begin position="73"/>
        <end position="97"/>
    </location>
</feature>
<dbReference type="EMBL" id="JACOOO010000004">
    <property type="protein sequence ID" value="MBC5628118.1"/>
    <property type="molecule type" value="Genomic_DNA"/>
</dbReference>
<feature type="domain" description="RDD" evidence="7">
    <location>
        <begin position="29"/>
        <end position="192"/>
    </location>
</feature>